<dbReference type="EMBL" id="JADGJW010000270">
    <property type="protein sequence ID" value="KAJ3220828.1"/>
    <property type="molecule type" value="Genomic_DNA"/>
</dbReference>
<gene>
    <name evidence="1" type="ORF">HK099_003984</name>
</gene>
<reference evidence="1" key="1">
    <citation type="submission" date="2020-05" db="EMBL/GenBank/DDBJ databases">
        <title>Phylogenomic resolution of chytrid fungi.</title>
        <authorList>
            <person name="Stajich J.E."/>
            <person name="Amses K."/>
            <person name="Simmons R."/>
            <person name="Seto K."/>
            <person name="Myers J."/>
            <person name="Bonds A."/>
            <person name="Quandt C.A."/>
            <person name="Barry K."/>
            <person name="Liu P."/>
            <person name="Grigoriev I."/>
            <person name="Longcore J.E."/>
            <person name="James T.Y."/>
        </authorList>
    </citation>
    <scope>NUCLEOTIDE SEQUENCE</scope>
    <source>
        <strain evidence="1">JEL0476</strain>
    </source>
</reference>
<dbReference type="Proteomes" id="UP001211065">
    <property type="component" value="Unassembled WGS sequence"/>
</dbReference>
<protein>
    <submittedName>
        <fullName evidence="1">Uncharacterized protein</fullName>
    </submittedName>
</protein>
<evidence type="ECO:0000313" key="2">
    <source>
        <dbReference type="Proteomes" id="UP001211065"/>
    </source>
</evidence>
<evidence type="ECO:0000313" key="1">
    <source>
        <dbReference type="EMBL" id="KAJ3220828.1"/>
    </source>
</evidence>
<keyword evidence="2" id="KW-1185">Reference proteome</keyword>
<name>A0AAD5XZX2_9FUNG</name>
<organism evidence="1 2">
    <name type="scientific">Clydaea vesicula</name>
    <dbReference type="NCBI Taxonomy" id="447962"/>
    <lineage>
        <taxon>Eukaryota</taxon>
        <taxon>Fungi</taxon>
        <taxon>Fungi incertae sedis</taxon>
        <taxon>Chytridiomycota</taxon>
        <taxon>Chytridiomycota incertae sedis</taxon>
        <taxon>Chytridiomycetes</taxon>
        <taxon>Lobulomycetales</taxon>
        <taxon>Lobulomycetaceae</taxon>
        <taxon>Clydaea</taxon>
    </lineage>
</organism>
<sequence>MDKIKYQKINENITFKLPELNKYKKFKATIITKEEKKKTPTDTNNTDMFFPPLENNISSKAPFNNIRRSSILQKKLSLNQSQRRLSLIYGLVPPKKLTQCKANRYGLSPCKNLTDNENGYCEIKPHQDLAKLENLNECTEEEEDPECEGHWNFSKYGVTADVPSKPWDDSKKLYSEFVELSNFIKSDYIKEFNLITEGSVNENLSGSLTYISGWPKKCLGFYMILPKVYLKQKKK</sequence>
<accession>A0AAD5XZX2</accession>
<proteinExistence type="predicted"/>
<dbReference type="AlphaFoldDB" id="A0AAD5XZX2"/>
<comment type="caution">
    <text evidence="1">The sequence shown here is derived from an EMBL/GenBank/DDBJ whole genome shotgun (WGS) entry which is preliminary data.</text>
</comment>